<dbReference type="EMBL" id="PVXL01000014">
    <property type="protein sequence ID" value="PRR77112.1"/>
    <property type="molecule type" value="Genomic_DNA"/>
</dbReference>
<feature type="domain" description="Thiamine pyrophosphate enzyme TPP-binding" evidence="2">
    <location>
        <begin position="73"/>
        <end position="207"/>
    </location>
</feature>
<dbReference type="GO" id="GO:0019164">
    <property type="term" value="F:pyruvate synthase activity"/>
    <property type="evidence" value="ECO:0007669"/>
    <property type="project" value="UniProtKB-EC"/>
</dbReference>
<dbReference type="RefSeq" id="WP_054936107.1">
    <property type="nucleotide sequence ID" value="NZ_PVXL01000014.1"/>
</dbReference>
<dbReference type="SUPFAM" id="SSF52518">
    <property type="entry name" value="Thiamin diphosphate-binding fold (THDP-binding)"/>
    <property type="match status" value="1"/>
</dbReference>
<dbReference type="Pfam" id="PF02775">
    <property type="entry name" value="TPP_enzyme_C"/>
    <property type="match status" value="1"/>
</dbReference>
<dbReference type="InterPro" id="IPR011766">
    <property type="entry name" value="TPP_enzyme_TPP-bd"/>
</dbReference>
<dbReference type="Proteomes" id="UP000239430">
    <property type="component" value="Unassembled WGS sequence"/>
</dbReference>
<keyword evidence="4" id="KW-1185">Reference proteome</keyword>
<proteinExistence type="predicted"/>
<evidence type="ECO:0000313" key="3">
    <source>
        <dbReference type="EMBL" id="PRR77112.1"/>
    </source>
</evidence>
<dbReference type="PANTHER" id="PTHR42897">
    <property type="entry name" value="PYRUVATE SYNTHASE SUBUNIT PORB"/>
    <property type="match status" value="1"/>
</dbReference>
<dbReference type="EC" id="1.2.7.1" evidence="3"/>
<comment type="caution">
    <text evidence="3">The sequence shown here is derived from an EMBL/GenBank/DDBJ whole genome shotgun (WGS) entry which is preliminary data.</text>
</comment>
<dbReference type="CDD" id="cd03376">
    <property type="entry name" value="TPP_PFOR_porB_like"/>
    <property type="match status" value="1"/>
</dbReference>
<dbReference type="InterPro" id="IPR051479">
    <property type="entry name" value="PorB-like"/>
</dbReference>
<evidence type="ECO:0000313" key="4">
    <source>
        <dbReference type="Proteomes" id="UP000239430"/>
    </source>
</evidence>
<gene>
    <name evidence="3" type="primary">porB_2</name>
    <name evidence="3" type="ORF">MOST_03250</name>
</gene>
<keyword evidence="3" id="KW-0670">Pyruvate</keyword>
<evidence type="ECO:0000256" key="1">
    <source>
        <dbReference type="ARBA" id="ARBA00023002"/>
    </source>
</evidence>
<accession>A0A9X7P7E5</accession>
<name>A0A9X7P7E5_9FIRM</name>
<dbReference type="AlphaFoldDB" id="A0A9X7P7E5"/>
<dbReference type="Gene3D" id="3.40.50.970">
    <property type="match status" value="2"/>
</dbReference>
<reference evidence="3 4" key="1">
    <citation type="submission" date="2018-03" db="EMBL/GenBank/DDBJ databases">
        <title>Genome sequence of Moorella stamsii DSM 26217.</title>
        <authorList>
            <person name="Poehlein A."/>
            <person name="Daniel R."/>
        </authorList>
    </citation>
    <scope>NUCLEOTIDE SEQUENCE [LARGE SCALE GENOMIC DNA]</scope>
    <source>
        <strain evidence="4">DSM 26217</strain>
    </source>
</reference>
<dbReference type="InterPro" id="IPR029061">
    <property type="entry name" value="THDP-binding"/>
</dbReference>
<keyword evidence="1 3" id="KW-0560">Oxidoreductase</keyword>
<evidence type="ECO:0000259" key="2">
    <source>
        <dbReference type="Pfam" id="PF02775"/>
    </source>
</evidence>
<sequence>MTTLAELTSEELFFGHAGCAGCGSVLAVRQALKVLGRNVIFVEPAGCVLGVTCFYPQVALRVPLLPTAFPATASTASGVSVALKAKGRHDVKVVAVAGDGGTADIGLQALSGAVERGDELIYICTDNEAYMNTGIQRSGLTPWGATTTTTPGGKLGHREDKSKKDMMAIVAAHGIPYAATASISHWNDFLQKVEKAYRVKGPSFLHVLAPCPPGWGFDTSQTVKFARLAVQTGIWPLYEIENGKYRITLKIRNFKPVREYVEGQGRFRGLSEAEVAHIESLRDQQWANINSIVEVTNK</sequence>
<protein>
    <submittedName>
        <fullName evidence="3">Pyruvate synthase subunit PorB</fullName>
        <ecNumber evidence="3">1.2.7.1</ecNumber>
    </submittedName>
</protein>
<organism evidence="3 4">
    <name type="scientific">Neomoorella stamsii</name>
    <dbReference type="NCBI Taxonomy" id="1266720"/>
    <lineage>
        <taxon>Bacteria</taxon>
        <taxon>Bacillati</taxon>
        <taxon>Bacillota</taxon>
        <taxon>Clostridia</taxon>
        <taxon>Neomoorellales</taxon>
        <taxon>Neomoorellaceae</taxon>
        <taxon>Neomoorella</taxon>
    </lineage>
</organism>
<dbReference type="PANTHER" id="PTHR42897:SF1">
    <property type="entry name" value="2-OXOACID OXIDOREDUCTASE (FERREDOXIN)"/>
    <property type="match status" value="1"/>
</dbReference>
<dbReference type="GO" id="GO:0030976">
    <property type="term" value="F:thiamine pyrophosphate binding"/>
    <property type="evidence" value="ECO:0007669"/>
    <property type="project" value="InterPro"/>
</dbReference>